<dbReference type="SUPFAM" id="SSF54593">
    <property type="entry name" value="Glyoxalase/Bleomycin resistance protein/Dihydroxybiphenyl dioxygenase"/>
    <property type="match status" value="1"/>
</dbReference>
<sequence length="131" mass="14891">MARQIYVNLPVKDLKKSMNFFSQLGFEFNMDFTNDQGACLIIGENIYAMLLAEDFFKTFTNKPLVDAKNSTEVLVCFSTDTRKQVDEFVAKAKQAGGTAPRASQDHGFMYQHGFEDLDGHIWEVVSYEQAK</sequence>
<reference evidence="2 3" key="1">
    <citation type="submission" date="2016-03" db="EMBL/GenBank/DDBJ databases">
        <authorList>
            <person name="Ploux O."/>
        </authorList>
    </citation>
    <scope>NUCLEOTIDE SEQUENCE [LARGE SCALE GENOMIC DNA]</scope>
    <source>
        <strain evidence="2 3">BER2</strain>
    </source>
</reference>
<dbReference type="RefSeq" id="WP_063242394.1">
    <property type="nucleotide sequence ID" value="NZ_LUKF01000001.1"/>
</dbReference>
<dbReference type="Gene3D" id="3.10.180.10">
    <property type="entry name" value="2,3-Dihydroxybiphenyl 1,2-Dioxygenase, domain 1"/>
    <property type="match status" value="1"/>
</dbReference>
<name>A0A150WVS0_BDEBC</name>
<dbReference type="InterPro" id="IPR037523">
    <property type="entry name" value="VOC_core"/>
</dbReference>
<dbReference type="OrthoDB" id="4265398at2"/>
<accession>A0A150WVS0</accession>
<evidence type="ECO:0000313" key="2">
    <source>
        <dbReference type="EMBL" id="KYG70620.1"/>
    </source>
</evidence>
<keyword evidence="2" id="KW-0223">Dioxygenase</keyword>
<proteinExistence type="predicted"/>
<dbReference type="PANTHER" id="PTHR36503:SF2">
    <property type="entry name" value="BLR2408 PROTEIN"/>
    <property type="match status" value="1"/>
</dbReference>
<protein>
    <submittedName>
        <fullName evidence="2">Extradiol dioxygenase</fullName>
    </submittedName>
</protein>
<gene>
    <name evidence="2" type="ORF">AZI85_01405</name>
</gene>
<dbReference type="EMBL" id="LUKF01000001">
    <property type="protein sequence ID" value="KYG70620.1"/>
    <property type="molecule type" value="Genomic_DNA"/>
</dbReference>
<dbReference type="PANTHER" id="PTHR36503">
    <property type="entry name" value="BLR2520 PROTEIN"/>
    <property type="match status" value="1"/>
</dbReference>
<dbReference type="GO" id="GO:0051213">
    <property type="term" value="F:dioxygenase activity"/>
    <property type="evidence" value="ECO:0007669"/>
    <property type="project" value="UniProtKB-KW"/>
</dbReference>
<organism evidence="2 3">
    <name type="scientific">Bdellovibrio bacteriovorus</name>
    <dbReference type="NCBI Taxonomy" id="959"/>
    <lineage>
        <taxon>Bacteria</taxon>
        <taxon>Pseudomonadati</taxon>
        <taxon>Bdellovibrionota</taxon>
        <taxon>Bdellovibrionia</taxon>
        <taxon>Bdellovibrionales</taxon>
        <taxon>Pseudobdellovibrionaceae</taxon>
        <taxon>Bdellovibrio</taxon>
    </lineage>
</organism>
<dbReference type="InterPro" id="IPR029068">
    <property type="entry name" value="Glyas_Bleomycin-R_OHBP_Dase"/>
</dbReference>
<evidence type="ECO:0000259" key="1">
    <source>
        <dbReference type="PROSITE" id="PS51819"/>
    </source>
</evidence>
<dbReference type="InterPro" id="IPR004360">
    <property type="entry name" value="Glyas_Fos-R_dOase_dom"/>
</dbReference>
<comment type="caution">
    <text evidence="2">The sequence shown here is derived from an EMBL/GenBank/DDBJ whole genome shotgun (WGS) entry which is preliminary data.</text>
</comment>
<evidence type="ECO:0000313" key="3">
    <source>
        <dbReference type="Proteomes" id="UP000075391"/>
    </source>
</evidence>
<dbReference type="Pfam" id="PF00903">
    <property type="entry name" value="Glyoxalase"/>
    <property type="match status" value="1"/>
</dbReference>
<dbReference type="Proteomes" id="UP000075391">
    <property type="component" value="Unassembled WGS sequence"/>
</dbReference>
<dbReference type="PROSITE" id="PS51819">
    <property type="entry name" value="VOC"/>
    <property type="match status" value="1"/>
</dbReference>
<dbReference type="AlphaFoldDB" id="A0A150WVS0"/>
<feature type="domain" description="VOC" evidence="1">
    <location>
        <begin position="3"/>
        <end position="127"/>
    </location>
</feature>
<keyword evidence="2" id="KW-0560">Oxidoreductase</keyword>